<dbReference type="Pfam" id="PF12640">
    <property type="entry name" value="UPF0489"/>
    <property type="match status" value="1"/>
</dbReference>
<feature type="repeat" description="TPR" evidence="3">
    <location>
        <begin position="366"/>
        <end position="399"/>
    </location>
</feature>
<name>A0A1F7RB71_9BACT</name>
<dbReference type="SUPFAM" id="SSF48452">
    <property type="entry name" value="TPR-like"/>
    <property type="match status" value="1"/>
</dbReference>
<evidence type="ECO:0000256" key="3">
    <source>
        <dbReference type="PROSITE-ProRule" id="PRU00339"/>
    </source>
</evidence>
<dbReference type="InterPro" id="IPR011990">
    <property type="entry name" value="TPR-like_helical_dom_sf"/>
</dbReference>
<dbReference type="Proteomes" id="UP000178526">
    <property type="component" value="Unassembled WGS sequence"/>
</dbReference>
<comment type="caution">
    <text evidence="4">The sequence shown here is derived from an EMBL/GenBank/DDBJ whole genome shotgun (WGS) entry which is preliminary data.</text>
</comment>
<keyword evidence="1" id="KW-0677">Repeat</keyword>
<dbReference type="AlphaFoldDB" id="A0A1F7RB71"/>
<evidence type="ECO:0000313" key="5">
    <source>
        <dbReference type="Proteomes" id="UP000178526"/>
    </source>
</evidence>
<dbReference type="InterPro" id="IPR024131">
    <property type="entry name" value="UPF0489"/>
</dbReference>
<proteinExistence type="predicted"/>
<dbReference type="InterPro" id="IPR051012">
    <property type="entry name" value="CellSynth/LPSAsmb/PSIAsmb"/>
</dbReference>
<evidence type="ECO:0000313" key="4">
    <source>
        <dbReference type="EMBL" id="OGL38792.1"/>
    </source>
</evidence>
<dbReference type="Pfam" id="PF13181">
    <property type="entry name" value="TPR_8"/>
    <property type="match status" value="1"/>
</dbReference>
<dbReference type="PROSITE" id="PS50005">
    <property type="entry name" value="TPR"/>
    <property type="match status" value="1"/>
</dbReference>
<protein>
    <submittedName>
        <fullName evidence="4">Uncharacterized protein</fullName>
    </submittedName>
</protein>
<organism evidence="4 5">
    <name type="scientific">Candidatus Schekmanbacteria bacterium GWA2_38_11</name>
    <dbReference type="NCBI Taxonomy" id="1817876"/>
    <lineage>
        <taxon>Bacteria</taxon>
        <taxon>Candidatus Schekmaniibacteriota</taxon>
    </lineage>
</organism>
<dbReference type="Gene3D" id="1.25.40.10">
    <property type="entry name" value="Tetratricopeptide repeat domain"/>
    <property type="match status" value="1"/>
</dbReference>
<dbReference type="PANTHER" id="PTHR45586:SF1">
    <property type="entry name" value="LIPOPOLYSACCHARIDE ASSEMBLY PROTEIN B"/>
    <property type="match status" value="1"/>
</dbReference>
<reference evidence="4 5" key="1">
    <citation type="journal article" date="2016" name="Nat. Commun.">
        <title>Thousands of microbial genomes shed light on interconnected biogeochemical processes in an aquifer system.</title>
        <authorList>
            <person name="Anantharaman K."/>
            <person name="Brown C.T."/>
            <person name="Hug L.A."/>
            <person name="Sharon I."/>
            <person name="Castelle C.J."/>
            <person name="Probst A.J."/>
            <person name="Thomas B.C."/>
            <person name="Singh A."/>
            <person name="Wilkins M.J."/>
            <person name="Karaoz U."/>
            <person name="Brodie E.L."/>
            <person name="Williams K.H."/>
            <person name="Hubbard S.S."/>
            <person name="Banfield J.F."/>
        </authorList>
    </citation>
    <scope>NUCLEOTIDE SEQUENCE [LARGE SCALE GENOMIC DNA]</scope>
</reference>
<evidence type="ECO:0000256" key="1">
    <source>
        <dbReference type="ARBA" id="ARBA00022737"/>
    </source>
</evidence>
<gene>
    <name evidence="4" type="ORF">A2042_07155</name>
</gene>
<keyword evidence="2 3" id="KW-0802">TPR repeat</keyword>
<dbReference type="PANTHER" id="PTHR45586">
    <property type="entry name" value="TPR REPEAT-CONTAINING PROTEIN PA4667"/>
    <property type="match status" value="1"/>
</dbReference>
<dbReference type="InterPro" id="IPR019734">
    <property type="entry name" value="TPR_rpt"/>
</dbReference>
<dbReference type="EMBL" id="MGDB01000136">
    <property type="protein sequence ID" value="OGL38792.1"/>
    <property type="molecule type" value="Genomic_DNA"/>
</dbReference>
<accession>A0A1F7RB71</accession>
<dbReference type="SMART" id="SM00028">
    <property type="entry name" value="TPR"/>
    <property type="match status" value="3"/>
</dbReference>
<evidence type="ECO:0000256" key="2">
    <source>
        <dbReference type="ARBA" id="ARBA00022803"/>
    </source>
</evidence>
<sequence length="535" mass="63455">MYNKNLTLIEDHHQALKIWQKLKIKNLSLVHLDSHIDFGFYRAKPVRQALEEAKSLKDLKRQLEKTLLHLRYQDDLEAQLNIGNYIYPAMRDGIVDRFYWIIPGNNEKFKSSLKDIKNLTKRLKFQDHYKDRVLKLGNNKVSTKLYGRYFEVTDIFSAPKIEEPIILDIDVDYLLFDSIKNISLTKNIGRRKPWIYPDRLAELIKEKFLKAGCTTIAYSVNGGFTPIEYKFFGDELYLRITKSPFDKTLERIFYLRNRGIDRYFKNDFDLSIADLNEAVGGLRGYKYLSAGFKSSFLAHLYFWLFRISWKMGKKKYARKYYQKVIENDPSYRCKDNNNGWLYWSKGNLKSASDEFKKINFCDPKDYYALCGMGDILLRHRKYKDAEDKYIKAVRLKPEEKQAFLGLASIYICLNKLRKAENILSRLKKIEPFNTGRLILEAELNKKKGNLKKALILYKESVMFGAGNIKIYDNAFKILRVEKDKGLFKYFEHSYKIFKKNFYKNQKKFLLEEKRLNQLDRLANGFKKIDKIINLY</sequence>